<dbReference type="InterPro" id="IPR013154">
    <property type="entry name" value="ADH-like_N"/>
</dbReference>
<dbReference type="SUPFAM" id="SSF50129">
    <property type="entry name" value="GroES-like"/>
    <property type="match status" value="1"/>
</dbReference>
<accession>A0A6L9SJY0</accession>
<name>A0A6L9SJY0_9ACTN</name>
<dbReference type="SUPFAM" id="SSF51735">
    <property type="entry name" value="NAD(P)-binding Rossmann-fold domains"/>
    <property type="match status" value="1"/>
</dbReference>
<evidence type="ECO:0000256" key="2">
    <source>
        <dbReference type="ARBA" id="ARBA00008072"/>
    </source>
</evidence>
<dbReference type="GO" id="GO:0046872">
    <property type="term" value="F:metal ion binding"/>
    <property type="evidence" value="ECO:0007669"/>
    <property type="project" value="UniProtKB-KW"/>
</dbReference>
<dbReference type="Pfam" id="PF00107">
    <property type="entry name" value="ADH_zinc_N"/>
    <property type="match status" value="1"/>
</dbReference>
<comment type="caution">
    <text evidence="7">The sequence shown here is derived from an EMBL/GenBank/DDBJ whole genome shotgun (WGS) entry which is preliminary data.</text>
</comment>
<evidence type="ECO:0000256" key="4">
    <source>
        <dbReference type="ARBA" id="ARBA00022833"/>
    </source>
</evidence>
<evidence type="ECO:0000313" key="7">
    <source>
        <dbReference type="EMBL" id="NEE04712.1"/>
    </source>
</evidence>
<dbReference type="InterPro" id="IPR036291">
    <property type="entry name" value="NAD(P)-bd_dom_sf"/>
</dbReference>
<proteinExistence type="inferred from homology"/>
<dbReference type="Pfam" id="PF08240">
    <property type="entry name" value="ADH_N"/>
    <property type="match status" value="1"/>
</dbReference>
<dbReference type="EMBL" id="JAAGOA010000041">
    <property type="protein sequence ID" value="NEE04712.1"/>
    <property type="molecule type" value="Genomic_DNA"/>
</dbReference>
<comment type="similarity">
    <text evidence="2">Belongs to the zinc-containing alcohol dehydrogenase family.</text>
</comment>
<keyword evidence="4" id="KW-0862">Zinc</keyword>
<dbReference type="GO" id="GO:0016491">
    <property type="term" value="F:oxidoreductase activity"/>
    <property type="evidence" value="ECO:0007669"/>
    <property type="project" value="UniProtKB-KW"/>
</dbReference>
<dbReference type="InterPro" id="IPR011032">
    <property type="entry name" value="GroES-like_sf"/>
</dbReference>
<dbReference type="Proteomes" id="UP000475214">
    <property type="component" value="Unassembled WGS sequence"/>
</dbReference>
<evidence type="ECO:0000256" key="5">
    <source>
        <dbReference type="ARBA" id="ARBA00023002"/>
    </source>
</evidence>
<evidence type="ECO:0000259" key="6">
    <source>
        <dbReference type="SMART" id="SM00829"/>
    </source>
</evidence>
<dbReference type="AlphaFoldDB" id="A0A6L9SJY0"/>
<gene>
    <name evidence="7" type="ORF">G1H10_31575</name>
</gene>
<organism evidence="7 8">
    <name type="scientific">Phytoactinopolyspora halotolerans</name>
    <dbReference type="NCBI Taxonomy" id="1981512"/>
    <lineage>
        <taxon>Bacteria</taxon>
        <taxon>Bacillati</taxon>
        <taxon>Actinomycetota</taxon>
        <taxon>Actinomycetes</taxon>
        <taxon>Jiangellales</taxon>
        <taxon>Jiangellaceae</taxon>
        <taxon>Phytoactinopolyspora</taxon>
    </lineage>
</organism>
<keyword evidence="8" id="KW-1185">Reference proteome</keyword>
<keyword evidence="3" id="KW-0479">Metal-binding</keyword>
<evidence type="ECO:0000256" key="3">
    <source>
        <dbReference type="ARBA" id="ARBA00022723"/>
    </source>
</evidence>
<dbReference type="Gene3D" id="3.90.180.10">
    <property type="entry name" value="Medium-chain alcohol dehydrogenases, catalytic domain"/>
    <property type="match status" value="1"/>
</dbReference>
<sequence>MRALVLKEYGEMALVERPVPAPREGDALIRVHATGICGSDLHGFTGENGRRVPGQVMGHETVGTVVSLGPETVPAVSARAADRGVAAGHADGPVVGDVVVVNPTIACGECVECAAGMSHICAERRVIGVDPALSSAFADYLVVPVSNAIPFRSTRLHGALVEPLAVGFHAAVRGAVTAADDVLVLGGGPIGQATALACRRLGAATVVVSEPVPGRRTLLEGLGIPCLDPTDVDVAAQIRSRTAGRGVSVTIDAVGSDESIATALDATAPGGRCVLVGMAAPRLVMPAFAVSTRERSIVGAFCYTAAEFAATAGWAEAAPAVLEALISARITPEDAPAAFSALAAGENPAGKVLVEFGADIPEPSAPQVRP</sequence>
<evidence type="ECO:0000256" key="1">
    <source>
        <dbReference type="ARBA" id="ARBA00001947"/>
    </source>
</evidence>
<feature type="domain" description="Enoyl reductase (ER)" evidence="6">
    <location>
        <begin position="10"/>
        <end position="354"/>
    </location>
</feature>
<dbReference type="PANTHER" id="PTHR43161">
    <property type="entry name" value="SORBITOL DEHYDROGENASE"/>
    <property type="match status" value="1"/>
</dbReference>
<evidence type="ECO:0000313" key="8">
    <source>
        <dbReference type="Proteomes" id="UP000475214"/>
    </source>
</evidence>
<dbReference type="Gene3D" id="3.40.50.720">
    <property type="entry name" value="NAD(P)-binding Rossmann-like Domain"/>
    <property type="match status" value="1"/>
</dbReference>
<dbReference type="InterPro" id="IPR020843">
    <property type="entry name" value="ER"/>
</dbReference>
<dbReference type="SMART" id="SM00829">
    <property type="entry name" value="PKS_ER"/>
    <property type="match status" value="1"/>
</dbReference>
<protein>
    <submittedName>
        <fullName evidence="7">Alcohol dehydrogenase catalytic domain-containing protein</fullName>
    </submittedName>
</protein>
<keyword evidence="5" id="KW-0560">Oxidoreductase</keyword>
<dbReference type="InterPro" id="IPR013149">
    <property type="entry name" value="ADH-like_C"/>
</dbReference>
<reference evidence="7 8" key="1">
    <citation type="submission" date="2020-02" db="EMBL/GenBank/DDBJ databases">
        <authorList>
            <person name="Li X.-J."/>
            <person name="Han X.-M."/>
        </authorList>
    </citation>
    <scope>NUCLEOTIDE SEQUENCE [LARGE SCALE GENOMIC DNA]</scope>
    <source>
        <strain evidence="7 8">CCTCC AB 2017055</strain>
    </source>
</reference>
<comment type="cofactor">
    <cofactor evidence="1">
        <name>Zn(2+)</name>
        <dbReference type="ChEBI" id="CHEBI:29105"/>
    </cofactor>
</comment>